<dbReference type="Pfam" id="PF07859">
    <property type="entry name" value="Abhydrolase_3"/>
    <property type="match status" value="1"/>
</dbReference>
<dbReference type="AlphaFoldDB" id="A0A7J7CUM9"/>
<dbReference type="PANTHER" id="PTHR23024:SF546">
    <property type="entry name" value="CARBOXYLESTERASE 120-RELATED"/>
    <property type="match status" value="1"/>
</dbReference>
<accession>A0A7J7CUM9</accession>
<gene>
    <name evidence="3" type="ORF">HS088_TW13G00697</name>
</gene>
<dbReference type="FunCoup" id="A0A7J7CUM9">
    <property type="interactions" value="331"/>
</dbReference>
<dbReference type="GO" id="GO:0016787">
    <property type="term" value="F:hydrolase activity"/>
    <property type="evidence" value="ECO:0007669"/>
    <property type="project" value="InterPro"/>
</dbReference>
<comment type="caution">
    <text evidence="3">The sequence shown here is derived from an EMBL/GenBank/DDBJ whole genome shotgun (WGS) entry which is preliminary data.</text>
</comment>
<dbReference type="Gene3D" id="3.40.50.1820">
    <property type="entry name" value="alpha/beta hydrolase"/>
    <property type="match status" value="1"/>
</dbReference>
<proteinExistence type="inferred from homology"/>
<reference evidence="3 4" key="1">
    <citation type="journal article" date="2020" name="Nat. Commun.">
        <title>Genome of Tripterygium wilfordii and identification of cytochrome P450 involved in triptolide biosynthesis.</title>
        <authorList>
            <person name="Tu L."/>
            <person name="Su P."/>
            <person name="Zhang Z."/>
            <person name="Gao L."/>
            <person name="Wang J."/>
            <person name="Hu T."/>
            <person name="Zhou J."/>
            <person name="Zhang Y."/>
            <person name="Zhao Y."/>
            <person name="Liu Y."/>
            <person name="Song Y."/>
            <person name="Tong Y."/>
            <person name="Lu Y."/>
            <person name="Yang J."/>
            <person name="Xu C."/>
            <person name="Jia M."/>
            <person name="Peters R.J."/>
            <person name="Huang L."/>
            <person name="Gao W."/>
        </authorList>
    </citation>
    <scope>NUCLEOTIDE SEQUENCE [LARGE SCALE GENOMIC DNA]</scope>
    <source>
        <strain evidence="4">cv. XIE 37</strain>
        <tissue evidence="3">Leaf</tissue>
    </source>
</reference>
<dbReference type="InterPro" id="IPR013094">
    <property type="entry name" value="AB_hydrolase_3"/>
</dbReference>
<evidence type="ECO:0000256" key="1">
    <source>
        <dbReference type="ARBA" id="ARBA00010515"/>
    </source>
</evidence>
<dbReference type="SUPFAM" id="SSF53474">
    <property type="entry name" value="alpha/beta-Hydrolases"/>
    <property type="match status" value="1"/>
</dbReference>
<dbReference type="InterPro" id="IPR029058">
    <property type="entry name" value="AB_hydrolase_fold"/>
</dbReference>
<feature type="domain" description="Alpha/beta hydrolase fold-3" evidence="2">
    <location>
        <begin position="89"/>
        <end position="310"/>
    </location>
</feature>
<dbReference type="Proteomes" id="UP000593562">
    <property type="component" value="Unassembled WGS sequence"/>
</dbReference>
<keyword evidence="4" id="KW-1185">Reference proteome</keyword>
<dbReference type="PANTHER" id="PTHR23024">
    <property type="entry name" value="ARYLACETAMIDE DEACETYLASE"/>
    <property type="match status" value="1"/>
</dbReference>
<organism evidence="3 4">
    <name type="scientific">Tripterygium wilfordii</name>
    <name type="common">Thunder God vine</name>
    <dbReference type="NCBI Taxonomy" id="458696"/>
    <lineage>
        <taxon>Eukaryota</taxon>
        <taxon>Viridiplantae</taxon>
        <taxon>Streptophyta</taxon>
        <taxon>Embryophyta</taxon>
        <taxon>Tracheophyta</taxon>
        <taxon>Spermatophyta</taxon>
        <taxon>Magnoliopsida</taxon>
        <taxon>eudicotyledons</taxon>
        <taxon>Gunneridae</taxon>
        <taxon>Pentapetalae</taxon>
        <taxon>rosids</taxon>
        <taxon>fabids</taxon>
        <taxon>Celastrales</taxon>
        <taxon>Celastraceae</taxon>
        <taxon>Tripterygium</taxon>
    </lineage>
</organism>
<dbReference type="InterPro" id="IPR050466">
    <property type="entry name" value="Carboxylest/Gibb_receptor"/>
</dbReference>
<dbReference type="InParanoid" id="A0A7J7CUM9"/>
<dbReference type="OrthoDB" id="408631at2759"/>
<name>A0A7J7CUM9_TRIWF</name>
<protein>
    <recommendedName>
        <fullName evidence="2">Alpha/beta hydrolase fold-3 domain-containing protein</fullName>
    </recommendedName>
</protein>
<evidence type="ECO:0000313" key="3">
    <source>
        <dbReference type="EMBL" id="KAF5737807.1"/>
    </source>
</evidence>
<comment type="similarity">
    <text evidence="1">Belongs to the 'GDXG' lipolytic enzyme family.</text>
</comment>
<sequence length="336" mass="37823">MSDQLAPFIPDPMTDPYDFLDLIHHHDGTITRKKPSRFPIASIIPDLSYPAPVLSKDIPINQSNNTWARLYLPRHALESSSTNALLPLIIYYPGGGFVISSTATSIIYNFCSNLALRLSVVVVSINYRVGPEHLLPAAYDDAIEALQWIKFTEDSWVRDHADLTNCFIMGGSAGGNIAYHVGLRVAAEDVDNFKPLKIKGLILHYPFFGGSERTESELRKENNLLFPLTLSDVMWKHSLPIGANRDHEYCNPMVMDRSKLFDKMKLLGWKILVATGDRDTGIDRQIGLVMMMKEKGVKVESRILEGDYHGGDYLESNKLDSLFVALKNFIFSEFIE</sequence>
<dbReference type="EMBL" id="JAAARO010000013">
    <property type="protein sequence ID" value="KAF5737807.1"/>
    <property type="molecule type" value="Genomic_DNA"/>
</dbReference>
<evidence type="ECO:0000313" key="4">
    <source>
        <dbReference type="Proteomes" id="UP000593562"/>
    </source>
</evidence>
<evidence type="ECO:0000259" key="2">
    <source>
        <dbReference type="Pfam" id="PF07859"/>
    </source>
</evidence>